<dbReference type="EMBL" id="JARKNE010000009">
    <property type="protein sequence ID" value="KAK5803441.1"/>
    <property type="molecule type" value="Genomic_DNA"/>
</dbReference>
<reference evidence="3 4" key="1">
    <citation type="submission" date="2023-03" db="EMBL/GenBank/DDBJ databases">
        <title>WGS of Gossypium arboreum.</title>
        <authorList>
            <person name="Yu D."/>
        </authorList>
    </citation>
    <scope>NUCLEOTIDE SEQUENCE [LARGE SCALE GENOMIC DNA]</scope>
    <source>
        <tissue evidence="3">Leaf</tissue>
    </source>
</reference>
<proteinExistence type="predicted"/>
<accession>A0ABR0NR34</accession>
<comment type="caution">
    <text evidence="3">The sequence shown here is derived from an EMBL/GenBank/DDBJ whole genome shotgun (WGS) entry which is preliminary data.</text>
</comment>
<dbReference type="InterPro" id="IPR050100">
    <property type="entry name" value="TRAFAC_GTPase_members"/>
</dbReference>
<sequence length="81" mass="9636">MDKQKIHINIVVMNEKSITTVHLIYKFGGINKRVIERFEKKADKMNKRSFKHARVLNELKAEREHGVIIDIALWKLETTEY</sequence>
<keyword evidence="1" id="KW-0547">Nucleotide-binding</keyword>
<dbReference type="Gene3D" id="3.40.50.300">
    <property type="entry name" value="P-loop containing nucleotide triphosphate hydrolases"/>
    <property type="match status" value="1"/>
</dbReference>
<dbReference type="Proteomes" id="UP001358586">
    <property type="component" value="Chromosome 9"/>
</dbReference>
<evidence type="ECO:0000256" key="1">
    <source>
        <dbReference type="ARBA" id="ARBA00022741"/>
    </source>
</evidence>
<evidence type="ECO:0000313" key="4">
    <source>
        <dbReference type="Proteomes" id="UP001358586"/>
    </source>
</evidence>
<name>A0ABR0NR34_GOSAR</name>
<dbReference type="PANTHER" id="PTHR23115">
    <property type="entry name" value="TRANSLATION FACTOR"/>
    <property type="match status" value="1"/>
</dbReference>
<keyword evidence="2" id="KW-0342">GTP-binding</keyword>
<keyword evidence="4" id="KW-1185">Reference proteome</keyword>
<organism evidence="3 4">
    <name type="scientific">Gossypium arboreum</name>
    <name type="common">Tree cotton</name>
    <name type="synonym">Gossypium nanking</name>
    <dbReference type="NCBI Taxonomy" id="29729"/>
    <lineage>
        <taxon>Eukaryota</taxon>
        <taxon>Viridiplantae</taxon>
        <taxon>Streptophyta</taxon>
        <taxon>Embryophyta</taxon>
        <taxon>Tracheophyta</taxon>
        <taxon>Spermatophyta</taxon>
        <taxon>Magnoliopsida</taxon>
        <taxon>eudicotyledons</taxon>
        <taxon>Gunneridae</taxon>
        <taxon>Pentapetalae</taxon>
        <taxon>rosids</taxon>
        <taxon>malvids</taxon>
        <taxon>Malvales</taxon>
        <taxon>Malvaceae</taxon>
        <taxon>Malvoideae</taxon>
        <taxon>Gossypium</taxon>
    </lineage>
</organism>
<dbReference type="InterPro" id="IPR027417">
    <property type="entry name" value="P-loop_NTPase"/>
</dbReference>
<gene>
    <name evidence="3" type="ORF">PVK06_031086</name>
</gene>
<protein>
    <submittedName>
        <fullName evidence="3">Uncharacterized protein</fullName>
    </submittedName>
</protein>
<dbReference type="SUPFAM" id="SSF52540">
    <property type="entry name" value="P-loop containing nucleoside triphosphate hydrolases"/>
    <property type="match status" value="1"/>
</dbReference>
<evidence type="ECO:0000313" key="3">
    <source>
        <dbReference type="EMBL" id="KAK5803441.1"/>
    </source>
</evidence>
<evidence type="ECO:0000256" key="2">
    <source>
        <dbReference type="ARBA" id="ARBA00023134"/>
    </source>
</evidence>